<name>A0A7H9EJ20_9LACO</name>
<dbReference type="Proteomes" id="UP000510886">
    <property type="component" value="Chromosome"/>
</dbReference>
<dbReference type="GO" id="GO:0000049">
    <property type="term" value="F:tRNA binding"/>
    <property type="evidence" value="ECO:0007669"/>
    <property type="project" value="UniProtKB-UniRule"/>
</dbReference>
<dbReference type="AlphaFoldDB" id="A0A7H9EJ20"/>
<evidence type="ECO:0000256" key="1">
    <source>
        <dbReference type="ARBA" id="ARBA00022555"/>
    </source>
</evidence>
<dbReference type="SUPFAM" id="SSF50249">
    <property type="entry name" value="Nucleic acid-binding proteins"/>
    <property type="match status" value="1"/>
</dbReference>
<dbReference type="RefSeq" id="WP_027826165.1">
    <property type="nucleotide sequence ID" value="NZ_CALVCX010000082.1"/>
</dbReference>
<keyword evidence="1 3" id="KW-0820">tRNA-binding</keyword>
<dbReference type="KEGG" id="lsw:GTO87_03255"/>
<dbReference type="InterPro" id="IPR012340">
    <property type="entry name" value="NA-bd_OB-fold"/>
</dbReference>
<evidence type="ECO:0000256" key="2">
    <source>
        <dbReference type="ARBA" id="ARBA00022884"/>
    </source>
</evidence>
<dbReference type="CDD" id="cd02796">
    <property type="entry name" value="tRNA_bind_bactPheRS"/>
    <property type="match status" value="1"/>
</dbReference>
<proteinExistence type="predicted"/>
<protein>
    <submittedName>
        <fullName evidence="5">DUF4479 domain-containing protein</fullName>
    </submittedName>
</protein>
<keyword evidence="2 3" id="KW-0694">RNA-binding</keyword>
<dbReference type="InterPro" id="IPR037154">
    <property type="entry name" value="YtpR-like_sf"/>
</dbReference>
<dbReference type="Gene3D" id="3.30.1940.10">
    <property type="entry name" value="YtpR-like"/>
    <property type="match status" value="1"/>
</dbReference>
<dbReference type="EMBL" id="CP047418">
    <property type="protein sequence ID" value="QLL77698.1"/>
    <property type="molecule type" value="Genomic_DNA"/>
</dbReference>
<organism evidence="5 6">
    <name type="scientific">Ligilactobacillus saerimneri</name>
    <dbReference type="NCBI Taxonomy" id="228229"/>
    <lineage>
        <taxon>Bacteria</taxon>
        <taxon>Bacillati</taxon>
        <taxon>Bacillota</taxon>
        <taxon>Bacilli</taxon>
        <taxon>Lactobacillales</taxon>
        <taxon>Lactobacillaceae</taxon>
        <taxon>Ligilactobacillus</taxon>
    </lineage>
</organism>
<dbReference type="NCBIfam" id="NF045760">
    <property type="entry name" value="YtpR"/>
    <property type="match status" value="1"/>
</dbReference>
<evidence type="ECO:0000259" key="4">
    <source>
        <dbReference type="PROSITE" id="PS50886"/>
    </source>
</evidence>
<evidence type="ECO:0000313" key="6">
    <source>
        <dbReference type="Proteomes" id="UP000510886"/>
    </source>
</evidence>
<evidence type="ECO:0000313" key="5">
    <source>
        <dbReference type="EMBL" id="QLL77698.1"/>
    </source>
</evidence>
<sequence>MLIASYNKAHLGDVLLTMVRPDEPTQASERKQNIVRIFSPATNETLGYNFFAVSEIVPDLAGSGQVVLRPEQVDQLNQALTAAGFPAELVYDNDPKFVVGHVETVAAHPDSDHLHIVQVTINDGQQLTLVCGAPNIAVDQRVVVAKVGAMMPNGLMIWPGKLRGVDSPGMVCSARELELPNAPQKRGILVLPEDDSRFAVGAAFDFAAGAELFA</sequence>
<accession>A0A7H9EJ20</accession>
<dbReference type="Pfam" id="PF01588">
    <property type="entry name" value="tRNA_bind"/>
    <property type="match status" value="1"/>
</dbReference>
<dbReference type="PROSITE" id="PS50886">
    <property type="entry name" value="TRBD"/>
    <property type="match status" value="1"/>
</dbReference>
<dbReference type="GeneID" id="89599490"/>
<feature type="domain" description="TRNA-binding" evidence="4">
    <location>
        <begin position="91"/>
        <end position="205"/>
    </location>
</feature>
<dbReference type="InterPro" id="IPR002547">
    <property type="entry name" value="tRNA-bd_dom"/>
</dbReference>
<gene>
    <name evidence="5" type="ORF">GTO87_03255</name>
</gene>
<evidence type="ECO:0000256" key="3">
    <source>
        <dbReference type="PROSITE-ProRule" id="PRU00209"/>
    </source>
</evidence>
<reference evidence="5 6" key="1">
    <citation type="submission" date="2020-01" db="EMBL/GenBank/DDBJ databases">
        <title>Complete and circular genome sequences of six lactobacillus isolates from horses.</title>
        <authorList>
            <person name="Hassan H.M."/>
        </authorList>
    </citation>
    <scope>NUCLEOTIDE SEQUENCE [LARGE SCALE GENOMIC DNA]</scope>
    <source>
        <strain evidence="5 6">1A</strain>
    </source>
</reference>
<dbReference type="InterPro" id="IPR033714">
    <property type="entry name" value="tRNA_bind_bactPheRS"/>
</dbReference>
<dbReference type="InterPro" id="IPR027855">
    <property type="entry name" value="DUF4479"/>
</dbReference>
<dbReference type="Gene3D" id="2.40.50.140">
    <property type="entry name" value="Nucleic acid-binding proteins"/>
    <property type="match status" value="1"/>
</dbReference>
<dbReference type="Pfam" id="PF14794">
    <property type="entry name" value="DUF4479"/>
    <property type="match status" value="1"/>
</dbReference>